<accession>A0A6J8EWT9</accession>
<evidence type="ECO:0000313" key="3">
    <source>
        <dbReference type="Proteomes" id="UP000507470"/>
    </source>
</evidence>
<evidence type="ECO:0000256" key="1">
    <source>
        <dbReference type="SAM" id="MobiDB-lite"/>
    </source>
</evidence>
<reference evidence="2 3" key="1">
    <citation type="submission" date="2020-06" db="EMBL/GenBank/DDBJ databases">
        <authorList>
            <person name="Li R."/>
            <person name="Bekaert M."/>
        </authorList>
    </citation>
    <scope>NUCLEOTIDE SEQUENCE [LARGE SCALE GENOMIC DNA]</scope>
    <source>
        <strain evidence="3">wild</strain>
    </source>
</reference>
<proteinExistence type="predicted"/>
<sequence length="204" mass="22740">MFYEDQNVAFSMIKDGHNLLDSGQAGAGKTSLVKKAVKYLRKHQRKAEIVCYTGIDATYFSDLRAQAVHLSVGIEDDSIDDITTESDDDHDDHDDSPQPDTSVFVNTYADFSDSEIEHLGFLDSLIADHISTEGQTSSPSKLAVDIVLNGFIGTPLELDILLFKQLILCKYEHYNDWFELQSSLNENTGLNCFPEGDLKYSAMS</sequence>
<dbReference type="OrthoDB" id="6090020at2759"/>
<dbReference type="Proteomes" id="UP000507470">
    <property type="component" value="Unassembled WGS sequence"/>
</dbReference>
<gene>
    <name evidence="2" type="ORF">MCOR_56136</name>
</gene>
<dbReference type="InterPro" id="IPR027417">
    <property type="entry name" value="P-loop_NTPase"/>
</dbReference>
<dbReference type="EMBL" id="CACVKT020009964">
    <property type="protein sequence ID" value="CAC5424212.1"/>
    <property type="molecule type" value="Genomic_DNA"/>
</dbReference>
<evidence type="ECO:0000313" key="2">
    <source>
        <dbReference type="EMBL" id="CAC5424212.1"/>
    </source>
</evidence>
<organism evidence="2 3">
    <name type="scientific">Mytilus coruscus</name>
    <name type="common">Sea mussel</name>
    <dbReference type="NCBI Taxonomy" id="42192"/>
    <lineage>
        <taxon>Eukaryota</taxon>
        <taxon>Metazoa</taxon>
        <taxon>Spiralia</taxon>
        <taxon>Lophotrochozoa</taxon>
        <taxon>Mollusca</taxon>
        <taxon>Bivalvia</taxon>
        <taxon>Autobranchia</taxon>
        <taxon>Pteriomorphia</taxon>
        <taxon>Mytilida</taxon>
        <taxon>Mytiloidea</taxon>
        <taxon>Mytilidae</taxon>
        <taxon>Mytilinae</taxon>
        <taxon>Mytilus</taxon>
    </lineage>
</organism>
<name>A0A6J8EWT9_MYTCO</name>
<dbReference type="Gene3D" id="3.40.50.300">
    <property type="entry name" value="P-loop containing nucleotide triphosphate hydrolases"/>
    <property type="match status" value="1"/>
</dbReference>
<dbReference type="SUPFAM" id="SSF52540">
    <property type="entry name" value="P-loop containing nucleoside triphosphate hydrolases"/>
    <property type="match status" value="1"/>
</dbReference>
<feature type="region of interest" description="Disordered" evidence="1">
    <location>
        <begin position="80"/>
        <end position="101"/>
    </location>
</feature>
<feature type="compositionally biased region" description="Acidic residues" evidence="1">
    <location>
        <begin position="80"/>
        <end position="94"/>
    </location>
</feature>
<dbReference type="AlphaFoldDB" id="A0A6J8EWT9"/>
<protein>
    <submittedName>
        <fullName evidence="2">Uncharacterized protein</fullName>
    </submittedName>
</protein>
<keyword evidence="3" id="KW-1185">Reference proteome</keyword>